<sequence length="101" mass="12030">MKLLDLNHSALQIYRTTKGNEGIGFTDAKRKLTRNVQLAIKLKETNSIITYKYGNLLIKVNKKRNRIVWIHNWKGYRDSEGWEENEFMKYILNEDLRIKTS</sequence>
<evidence type="ECO:0000313" key="2">
    <source>
        <dbReference type="Proteomes" id="UP000283095"/>
    </source>
</evidence>
<gene>
    <name evidence="1" type="ORF">BAOM_2982</name>
</gene>
<dbReference type="KEGG" id="pasa:BAOM_2982"/>
<reference evidence="1 2" key="1">
    <citation type="submission" date="2018-01" db="EMBL/GenBank/DDBJ databases">
        <title>Bacillus asahii Genome sequencing and assembly.</title>
        <authorList>
            <person name="Jiang H."/>
            <person name="Feng Y."/>
            <person name="Zhao F."/>
            <person name="Lin X."/>
        </authorList>
    </citation>
    <scope>NUCLEOTIDE SEQUENCE [LARGE SCALE GENOMIC DNA]</scope>
    <source>
        <strain evidence="1 2">OM18</strain>
    </source>
</reference>
<dbReference type="AlphaFoldDB" id="A0A3Q9RP21"/>
<organism evidence="1 2">
    <name type="scientific">Peribacillus asahii</name>
    <dbReference type="NCBI Taxonomy" id="228899"/>
    <lineage>
        <taxon>Bacteria</taxon>
        <taxon>Bacillati</taxon>
        <taxon>Bacillota</taxon>
        <taxon>Bacilli</taxon>
        <taxon>Bacillales</taxon>
        <taxon>Bacillaceae</taxon>
        <taxon>Peribacillus</taxon>
    </lineage>
</organism>
<accession>A0A3Q9RP21</accession>
<name>A0A3Q9RP21_9BACI</name>
<dbReference type="EMBL" id="CP026095">
    <property type="protein sequence ID" value="AZV43591.1"/>
    <property type="molecule type" value="Genomic_DNA"/>
</dbReference>
<protein>
    <submittedName>
        <fullName evidence="1">Uncharacterized protein</fullName>
    </submittedName>
</protein>
<dbReference type="Proteomes" id="UP000283095">
    <property type="component" value="Chromosome"/>
</dbReference>
<proteinExistence type="predicted"/>
<dbReference type="RefSeq" id="WP_127760738.1">
    <property type="nucleotide sequence ID" value="NZ_CP026095.1"/>
</dbReference>
<evidence type="ECO:0000313" key="1">
    <source>
        <dbReference type="EMBL" id="AZV43591.1"/>
    </source>
</evidence>